<organism evidence="1 2">
    <name type="scientific">Deinococcus psychrotolerans</name>
    <dbReference type="NCBI Taxonomy" id="2489213"/>
    <lineage>
        <taxon>Bacteria</taxon>
        <taxon>Thermotogati</taxon>
        <taxon>Deinococcota</taxon>
        <taxon>Deinococci</taxon>
        <taxon>Deinococcales</taxon>
        <taxon>Deinococcaceae</taxon>
        <taxon>Deinococcus</taxon>
    </lineage>
</organism>
<evidence type="ECO:0000313" key="1">
    <source>
        <dbReference type="EMBL" id="AZI44353.1"/>
    </source>
</evidence>
<accession>A0A3G8YH88</accession>
<evidence type="ECO:0000313" key="2">
    <source>
        <dbReference type="Proteomes" id="UP000276417"/>
    </source>
</evidence>
<protein>
    <submittedName>
        <fullName evidence="1">Uncharacterized protein</fullName>
    </submittedName>
</protein>
<gene>
    <name evidence="1" type="ORF">EHF33_15840</name>
</gene>
<dbReference type="KEGG" id="dph:EHF33_15840"/>
<dbReference type="EMBL" id="CP034184">
    <property type="protein sequence ID" value="AZI44353.1"/>
    <property type="molecule type" value="Genomic_DNA"/>
</dbReference>
<reference evidence="1 2" key="1">
    <citation type="submission" date="2018-11" db="EMBL/GenBank/DDBJ databases">
        <title>Deinococcus shelandsis sp. nov., isolated from South Shetland Islands soil of Antarctica.</title>
        <authorList>
            <person name="Tian J."/>
        </authorList>
    </citation>
    <scope>NUCLEOTIDE SEQUENCE [LARGE SCALE GENOMIC DNA]</scope>
    <source>
        <strain evidence="1 2">S14-83T</strain>
    </source>
</reference>
<dbReference type="Proteomes" id="UP000276417">
    <property type="component" value="Chromosome 2"/>
</dbReference>
<name>A0A3G8YH88_9DEIO</name>
<dbReference type="AlphaFoldDB" id="A0A3G8YH88"/>
<dbReference type="RefSeq" id="WP_124873910.1">
    <property type="nucleotide sequence ID" value="NZ_CP034184.1"/>
</dbReference>
<proteinExistence type="predicted"/>
<keyword evidence="2" id="KW-1185">Reference proteome</keyword>
<sequence>MDSDICLKHNGEWGSITDIKDQRVSILKDDGSIPALSPWNVTKGNDFQVSQDDAQFAEAAAFSTPILSIAQNASVYVLGMCWTPDGSIRCLKTPRSP</sequence>